<dbReference type="PANTHER" id="PTHR19964">
    <property type="entry name" value="MULTIPLE PDZ DOMAIN PROTEIN"/>
    <property type="match status" value="1"/>
</dbReference>
<keyword evidence="3" id="KW-0796">Tight junction</keyword>
<evidence type="ECO:0000256" key="4">
    <source>
        <dbReference type="ARBA" id="ARBA00022475"/>
    </source>
</evidence>
<keyword evidence="4" id="KW-1003">Cell membrane</keyword>
<dbReference type="Pfam" id="PF09045">
    <property type="entry name" value="L27_2"/>
    <property type="match status" value="1"/>
</dbReference>
<dbReference type="GO" id="GO:0005923">
    <property type="term" value="C:bicellular tight junction"/>
    <property type="evidence" value="ECO:0007669"/>
    <property type="project" value="UniProtKB-SubCell"/>
</dbReference>
<feature type="non-terminal residue" evidence="9">
    <location>
        <position position="160"/>
    </location>
</feature>
<dbReference type="InterPro" id="IPR036892">
    <property type="entry name" value="L27_dom_sf"/>
</dbReference>
<evidence type="ECO:0000259" key="8">
    <source>
        <dbReference type="PROSITE" id="PS50106"/>
    </source>
</evidence>
<dbReference type="InterPro" id="IPR036034">
    <property type="entry name" value="PDZ_sf"/>
</dbReference>
<organism evidence="9 10">
    <name type="scientific">Danionella cerebrum</name>
    <dbReference type="NCBI Taxonomy" id="2873325"/>
    <lineage>
        <taxon>Eukaryota</taxon>
        <taxon>Metazoa</taxon>
        <taxon>Chordata</taxon>
        <taxon>Craniata</taxon>
        <taxon>Vertebrata</taxon>
        <taxon>Euteleostomi</taxon>
        <taxon>Actinopterygii</taxon>
        <taxon>Neopterygii</taxon>
        <taxon>Teleostei</taxon>
        <taxon>Ostariophysi</taxon>
        <taxon>Cypriniformes</taxon>
        <taxon>Danionidae</taxon>
        <taxon>Danioninae</taxon>
        <taxon>Danionella</taxon>
    </lineage>
</organism>
<dbReference type="GO" id="GO:0045177">
    <property type="term" value="C:apical part of cell"/>
    <property type="evidence" value="ECO:0007669"/>
    <property type="project" value="TreeGrafter"/>
</dbReference>
<dbReference type="PROSITE" id="PS50106">
    <property type="entry name" value="PDZ"/>
    <property type="match status" value="1"/>
</dbReference>
<name>A0A553R978_9TELE</name>
<dbReference type="InterPro" id="IPR001478">
    <property type="entry name" value="PDZ"/>
</dbReference>
<dbReference type="Gene3D" id="1.10.287.650">
    <property type="entry name" value="L27 domain"/>
    <property type="match status" value="1"/>
</dbReference>
<reference evidence="9 10" key="1">
    <citation type="journal article" date="2019" name="Sci. Data">
        <title>Hybrid genome assembly and annotation of Danionella translucida.</title>
        <authorList>
            <person name="Kadobianskyi M."/>
            <person name="Schulze L."/>
            <person name="Schuelke M."/>
            <person name="Judkewitz B."/>
        </authorList>
    </citation>
    <scope>NUCLEOTIDE SEQUENCE [LARGE SCALE GENOMIC DNA]</scope>
    <source>
        <strain evidence="9 10">Bolton</strain>
    </source>
</reference>
<evidence type="ECO:0000313" key="10">
    <source>
        <dbReference type="Proteomes" id="UP000316079"/>
    </source>
</evidence>
<dbReference type="PANTHER" id="PTHR19964:SF11">
    <property type="entry name" value="INAD-LIKE PROTEIN"/>
    <property type="match status" value="1"/>
</dbReference>
<dbReference type="GO" id="GO:0005737">
    <property type="term" value="C:cytoplasm"/>
    <property type="evidence" value="ECO:0007669"/>
    <property type="project" value="TreeGrafter"/>
</dbReference>
<feature type="domain" description="PDZ" evidence="8">
    <location>
        <begin position="120"/>
        <end position="160"/>
    </location>
</feature>
<evidence type="ECO:0000256" key="3">
    <source>
        <dbReference type="ARBA" id="ARBA00022427"/>
    </source>
</evidence>
<keyword evidence="5" id="KW-0677">Repeat</keyword>
<gene>
    <name evidence="9" type="ORF">DNTS_024105</name>
</gene>
<dbReference type="Proteomes" id="UP000316079">
    <property type="component" value="Unassembled WGS sequence"/>
</dbReference>
<comment type="subcellular location">
    <subcellularLocation>
        <location evidence="2">Cell junction</location>
        <location evidence="2">Tight junction</location>
    </subcellularLocation>
    <subcellularLocation>
        <location evidence="1">Cell membrane</location>
    </subcellularLocation>
</comment>
<dbReference type="InterPro" id="IPR051342">
    <property type="entry name" value="PDZ_scaffold"/>
</dbReference>
<sequence>MYENVPTVSASERQQVLQALERLQSKLIQKEEWTQSEQLGSLKEALQSPLLRRACSSAGGFTIDKCEFSFSRKGQLIVSASRPSSSLGSVVSNGTSSTNATSEQLQRWIQAAAKGRRTELIRLHKPLSGGLGFSVVGLRPEGVGGHGVFVRQVQQGSVAD</sequence>
<dbReference type="InterPro" id="IPR015132">
    <property type="entry name" value="L27_2"/>
</dbReference>
<proteinExistence type="predicted"/>
<evidence type="ECO:0000256" key="7">
    <source>
        <dbReference type="ARBA" id="ARBA00023136"/>
    </source>
</evidence>
<dbReference type="OrthoDB" id="6022711at2759"/>
<comment type="caution">
    <text evidence="9">The sequence shown here is derived from an EMBL/GenBank/DDBJ whole genome shotgun (WGS) entry which is preliminary data.</text>
</comment>
<dbReference type="SUPFAM" id="SSF101288">
    <property type="entry name" value="L27 domain"/>
    <property type="match status" value="1"/>
</dbReference>
<keyword evidence="10" id="KW-1185">Reference proteome</keyword>
<dbReference type="EMBL" id="SRMA01025147">
    <property type="protein sequence ID" value="TRY98739.1"/>
    <property type="molecule type" value="Genomic_DNA"/>
</dbReference>
<evidence type="ECO:0000256" key="6">
    <source>
        <dbReference type="ARBA" id="ARBA00022949"/>
    </source>
</evidence>
<keyword evidence="7" id="KW-0472">Membrane</keyword>
<dbReference type="AlphaFoldDB" id="A0A553R978"/>
<dbReference type="GO" id="GO:0120192">
    <property type="term" value="P:tight junction assembly"/>
    <property type="evidence" value="ECO:0007669"/>
    <property type="project" value="TreeGrafter"/>
</dbReference>
<dbReference type="Gene3D" id="2.30.42.10">
    <property type="match status" value="1"/>
</dbReference>
<dbReference type="GO" id="GO:0005886">
    <property type="term" value="C:plasma membrane"/>
    <property type="evidence" value="ECO:0007669"/>
    <property type="project" value="UniProtKB-SubCell"/>
</dbReference>
<protein>
    <recommendedName>
        <fullName evidence="8">PDZ domain-containing protein</fullName>
    </recommendedName>
</protein>
<evidence type="ECO:0000256" key="2">
    <source>
        <dbReference type="ARBA" id="ARBA00004435"/>
    </source>
</evidence>
<dbReference type="STRING" id="623744.A0A553R978"/>
<evidence type="ECO:0000256" key="5">
    <source>
        <dbReference type="ARBA" id="ARBA00022737"/>
    </source>
</evidence>
<evidence type="ECO:0000256" key="1">
    <source>
        <dbReference type="ARBA" id="ARBA00004236"/>
    </source>
</evidence>
<keyword evidence="6" id="KW-0965">Cell junction</keyword>
<accession>A0A553R978</accession>
<dbReference type="SUPFAM" id="SSF50156">
    <property type="entry name" value="PDZ domain-like"/>
    <property type="match status" value="1"/>
</dbReference>
<evidence type="ECO:0000313" key="9">
    <source>
        <dbReference type="EMBL" id="TRY98739.1"/>
    </source>
</evidence>